<comment type="similarity">
    <text evidence="1">Belongs to the sorting nexin family.</text>
</comment>
<dbReference type="SMART" id="SM00313">
    <property type="entry name" value="PXA"/>
    <property type="match status" value="1"/>
</dbReference>
<keyword evidence="3" id="KW-1133">Transmembrane helix</keyword>
<dbReference type="PROSITE" id="PS50195">
    <property type="entry name" value="PX"/>
    <property type="match status" value="1"/>
</dbReference>
<protein>
    <submittedName>
        <fullName evidence="6">Sorting nexin-19</fullName>
    </submittedName>
</protein>
<keyword evidence="3" id="KW-0472">Membrane</keyword>
<comment type="caution">
    <text evidence="6">The sequence shown here is derived from an EMBL/GenBank/DDBJ whole genome shotgun (WGS) entry which is preliminary data.</text>
</comment>
<sequence length="893" mass="103199">MPSLRKVKDFLGNHRKFSSIQKILFLFLGLGILAAFSWKFMFSFLWYVLVIVSTIGVCQYLITSKHNQTFLLNIYFYLCKHEKVITSCLSLKQKIQEIFTFEVVEGEVLNDPSEKIQADEHERFYDANDSYFSNEQENYHSSMQLSDRSVATCTQVLWLEEVETIADLIQKHFVHSWLKDFDPHIDVLTEYDKVLRDGIINFAYKLKKVDPSDLVKEICLNGCHHLRTLQTSRDKYKIQPRRRLSSGRRDSGSLSSLNRRYASVEEAFENISTYHIGIYDENENSYLFSICDIILNKAFSGIFLNSQVLNYILSEILTCNVFLPVLDLLSEPDFIYEKMIFILSDEALDIPVDEEDFVEEVNETFQIGDNQYYHDSSDNTSKHLGLRNENPPDTIENQTASSINFSPISQNSATEINCDEKFVPVIPMALIEPAATFSVSDSGPPSPVETGSPVHKLNEMKASNPDFFLSCSDDDKPDIPDPYMNSLEIIETKPAIFLDVCIIDSEIRNESRSNSQFVLYVMQYDALYWVEAEKEPVLRTRQAKRRHREFINLHSRLEDNTLYKKSLKGVKGPKRWQTLPFGNLNKKSIEDRRKNLETYLKSLIQIDDICNGPELNEFLAYEGDGHIAFVRKTPENSMPRFDKMIVKTMSGVFDEIIKIPSRVNFPSLPGKKETNKEVEKNDCDLIAVDFDLNTKLQSLEEKLQEYINSCDCPFFTSEDLPQNKLEETADQLSEEDISLAEAVVDIGVQTLQGKDNWVCRERVIIVMKRLIGVILDRWLRDQITDLTSEQMCVKYLQLLRRTVWPDGELFEGGRPVKTDRQKAATKEQARRCLAQFFPDTLRRLVGNEDFDHGINEIIESLQYKKLNRHLIYTLMDQLMDSVYSETSDRKSST</sequence>
<dbReference type="EMBL" id="UYJE01002110">
    <property type="protein sequence ID" value="VDI07897.1"/>
    <property type="molecule type" value="Genomic_DNA"/>
</dbReference>
<feature type="domain" description="PX" evidence="4">
    <location>
        <begin position="498"/>
        <end position="626"/>
    </location>
</feature>
<dbReference type="InterPro" id="IPR003114">
    <property type="entry name" value="Phox_assoc"/>
</dbReference>
<dbReference type="Pfam" id="PF00787">
    <property type="entry name" value="PX"/>
    <property type="match status" value="1"/>
</dbReference>
<evidence type="ECO:0000313" key="6">
    <source>
        <dbReference type="EMBL" id="VDI07897.1"/>
    </source>
</evidence>
<dbReference type="OrthoDB" id="5582218at2759"/>
<feature type="transmembrane region" description="Helical" evidence="3">
    <location>
        <begin position="44"/>
        <end position="62"/>
    </location>
</feature>
<evidence type="ECO:0000256" key="2">
    <source>
        <dbReference type="SAM" id="MobiDB-lite"/>
    </source>
</evidence>
<reference evidence="6" key="1">
    <citation type="submission" date="2018-11" db="EMBL/GenBank/DDBJ databases">
        <authorList>
            <person name="Alioto T."/>
            <person name="Alioto T."/>
        </authorList>
    </citation>
    <scope>NUCLEOTIDE SEQUENCE</scope>
</reference>
<dbReference type="SMART" id="SM00312">
    <property type="entry name" value="PX"/>
    <property type="match status" value="1"/>
</dbReference>
<dbReference type="Pfam" id="PF02194">
    <property type="entry name" value="PXA"/>
    <property type="match status" value="1"/>
</dbReference>
<dbReference type="InterPro" id="IPR001683">
    <property type="entry name" value="PX_dom"/>
</dbReference>
<feature type="transmembrane region" description="Helical" evidence="3">
    <location>
        <begin position="20"/>
        <end position="38"/>
    </location>
</feature>
<evidence type="ECO:0000313" key="7">
    <source>
        <dbReference type="Proteomes" id="UP000596742"/>
    </source>
</evidence>
<name>A0A8B6CNQ9_MYTGA</name>
<feature type="domain" description="PXA" evidence="5">
    <location>
        <begin position="160"/>
        <end position="347"/>
    </location>
</feature>
<evidence type="ECO:0000256" key="3">
    <source>
        <dbReference type="SAM" id="Phobius"/>
    </source>
</evidence>
<evidence type="ECO:0000256" key="1">
    <source>
        <dbReference type="ARBA" id="ARBA00010883"/>
    </source>
</evidence>
<dbReference type="InterPro" id="IPR013937">
    <property type="entry name" value="Sorting_nexin_C"/>
</dbReference>
<dbReference type="Proteomes" id="UP000596742">
    <property type="component" value="Unassembled WGS sequence"/>
</dbReference>
<accession>A0A8B6CNQ9</accession>
<evidence type="ECO:0000259" key="4">
    <source>
        <dbReference type="PROSITE" id="PS50195"/>
    </source>
</evidence>
<dbReference type="PANTHER" id="PTHR22775">
    <property type="entry name" value="SORTING NEXIN"/>
    <property type="match status" value="1"/>
</dbReference>
<keyword evidence="7" id="KW-1185">Reference proteome</keyword>
<proteinExistence type="inferred from homology"/>
<dbReference type="PANTHER" id="PTHR22775:SF31">
    <property type="entry name" value="SORTING NEXIN-19"/>
    <property type="match status" value="1"/>
</dbReference>
<keyword evidence="3" id="KW-0812">Transmembrane</keyword>
<dbReference type="AlphaFoldDB" id="A0A8B6CNQ9"/>
<organism evidence="6 7">
    <name type="scientific">Mytilus galloprovincialis</name>
    <name type="common">Mediterranean mussel</name>
    <dbReference type="NCBI Taxonomy" id="29158"/>
    <lineage>
        <taxon>Eukaryota</taxon>
        <taxon>Metazoa</taxon>
        <taxon>Spiralia</taxon>
        <taxon>Lophotrochozoa</taxon>
        <taxon>Mollusca</taxon>
        <taxon>Bivalvia</taxon>
        <taxon>Autobranchia</taxon>
        <taxon>Pteriomorphia</taxon>
        <taxon>Mytilida</taxon>
        <taxon>Mytiloidea</taxon>
        <taxon>Mytilidae</taxon>
        <taxon>Mytilinae</taxon>
        <taxon>Mytilus</taxon>
    </lineage>
</organism>
<dbReference type="PROSITE" id="PS51207">
    <property type="entry name" value="PXA"/>
    <property type="match status" value="1"/>
</dbReference>
<dbReference type="Pfam" id="PF08628">
    <property type="entry name" value="Nexin_C"/>
    <property type="match status" value="1"/>
</dbReference>
<evidence type="ECO:0000259" key="5">
    <source>
        <dbReference type="PROSITE" id="PS51207"/>
    </source>
</evidence>
<dbReference type="InterPro" id="IPR036871">
    <property type="entry name" value="PX_dom_sf"/>
</dbReference>
<gene>
    <name evidence="6" type="ORF">MGAL_10B045247</name>
</gene>
<dbReference type="GO" id="GO:0035091">
    <property type="term" value="F:phosphatidylinositol binding"/>
    <property type="evidence" value="ECO:0007669"/>
    <property type="project" value="InterPro"/>
</dbReference>
<dbReference type="SUPFAM" id="SSF64268">
    <property type="entry name" value="PX domain"/>
    <property type="match status" value="1"/>
</dbReference>
<dbReference type="Gene3D" id="3.30.1520.10">
    <property type="entry name" value="Phox-like domain"/>
    <property type="match status" value="1"/>
</dbReference>
<feature type="region of interest" description="Disordered" evidence="2">
    <location>
        <begin position="370"/>
        <end position="395"/>
    </location>
</feature>